<evidence type="ECO:0000256" key="1">
    <source>
        <dbReference type="ARBA" id="ARBA00009437"/>
    </source>
</evidence>
<protein>
    <submittedName>
        <fullName evidence="6">DNA-binding transcriptional regulator, LysR family</fullName>
    </submittedName>
</protein>
<dbReference type="Gene3D" id="1.10.10.10">
    <property type="entry name" value="Winged helix-like DNA-binding domain superfamily/Winged helix DNA-binding domain"/>
    <property type="match status" value="1"/>
</dbReference>
<keyword evidence="2" id="KW-0805">Transcription regulation</keyword>
<dbReference type="InterPro" id="IPR036390">
    <property type="entry name" value="WH_DNA-bd_sf"/>
</dbReference>
<dbReference type="PROSITE" id="PS50931">
    <property type="entry name" value="HTH_LYSR"/>
    <property type="match status" value="1"/>
</dbReference>
<feature type="domain" description="HTH lysR-type" evidence="5">
    <location>
        <begin position="8"/>
        <end position="65"/>
    </location>
</feature>
<accession>A0A1W1GW64</accession>
<dbReference type="RefSeq" id="WP_080148989.1">
    <property type="nucleotide sequence ID" value="NZ_DAMDEO010000010.1"/>
</dbReference>
<name>A0A1W1GW64_9GAMM</name>
<sequence>MDNTLRRIDLNLLVTLQALLEEQNVTRAAERLHLAQPTVSVQLARLRHLFDDPLLLPGPRGMRATARADALREPLAEALAALQRAVAPVQAFDPAQAKQTWRIMASDFGETTIVLPALADLRVRAPGTRLAVVSLAPAQMVAQSERGEIDLALHITSDAPPSLHHRPLFQERYVLAGRRDHPRLKRRPTLKQFCALDHVIVSPDGGGFHGGTDSALAHVGARRNVVLSVPHFLFLRSVLLRTDLVAMMPSRLVAQDPALKAVAAPIDVPGFEMVMLWHERVHRDPAHRWLRERICAHS</sequence>
<evidence type="ECO:0000256" key="2">
    <source>
        <dbReference type="ARBA" id="ARBA00023015"/>
    </source>
</evidence>
<dbReference type="Gene3D" id="3.40.190.10">
    <property type="entry name" value="Periplasmic binding protein-like II"/>
    <property type="match status" value="2"/>
</dbReference>
<evidence type="ECO:0000313" key="7">
    <source>
        <dbReference type="Proteomes" id="UP000191133"/>
    </source>
</evidence>
<dbReference type="PANTHER" id="PTHR30118:SF15">
    <property type="entry name" value="TRANSCRIPTIONAL REGULATORY PROTEIN"/>
    <property type="match status" value="1"/>
</dbReference>
<dbReference type="GO" id="GO:0003700">
    <property type="term" value="F:DNA-binding transcription factor activity"/>
    <property type="evidence" value="ECO:0007669"/>
    <property type="project" value="InterPro"/>
</dbReference>
<dbReference type="InterPro" id="IPR036388">
    <property type="entry name" value="WH-like_DNA-bd_sf"/>
</dbReference>
<keyword evidence="3 6" id="KW-0238">DNA-binding</keyword>
<proteinExistence type="inferred from homology"/>
<reference evidence="7" key="1">
    <citation type="submission" date="2016-10" db="EMBL/GenBank/DDBJ databases">
        <authorList>
            <person name="Varghese N."/>
        </authorList>
    </citation>
    <scope>NUCLEOTIDE SEQUENCE [LARGE SCALE GENOMIC DNA]</scope>
    <source>
        <strain evidence="7">92MFCol6.1</strain>
    </source>
</reference>
<gene>
    <name evidence="6" type="ORF">SAMN04488690_1303</name>
</gene>
<evidence type="ECO:0000259" key="5">
    <source>
        <dbReference type="PROSITE" id="PS50931"/>
    </source>
</evidence>
<dbReference type="InterPro" id="IPR000847">
    <property type="entry name" value="LysR_HTH_N"/>
</dbReference>
<dbReference type="InterPro" id="IPR005119">
    <property type="entry name" value="LysR_subst-bd"/>
</dbReference>
<dbReference type="AlphaFoldDB" id="A0A1W1GW64"/>
<dbReference type="SUPFAM" id="SSF53850">
    <property type="entry name" value="Periplasmic binding protein-like II"/>
    <property type="match status" value="1"/>
</dbReference>
<dbReference type="Pfam" id="PF00126">
    <property type="entry name" value="HTH_1"/>
    <property type="match status" value="1"/>
</dbReference>
<dbReference type="PANTHER" id="PTHR30118">
    <property type="entry name" value="HTH-TYPE TRANSCRIPTIONAL REGULATOR LEUO-RELATED"/>
    <property type="match status" value="1"/>
</dbReference>
<organism evidence="6 7">
    <name type="scientific">Stenotrophomonas indicatrix</name>
    <dbReference type="NCBI Taxonomy" id="2045451"/>
    <lineage>
        <taxon>Bacteria</taxon>
        <taxon>Pseudomonadati</taxon>
        <taxon>Pseudomonadota</taxon>
        <taxon>Gammaproteobacteria</taxon>
        <taxon>Lysobacterales</taxon>
        <taxon>Lysobacteraceae</taxon>
        <taxon>Stenotrophomonas</taxon>
    </lineage>
</organism>
<evidence type="ECO:0000313" key="6">
    <source>
        <dbReference type="EMBL" id="SLM23607.1"/>
    </source>
</evidence>
<dbReference type="InterPro" id="IPR050389">
    <property type="entry name" value="LysR-type_TF"/>
</dbReference>
<dbReference type="Proteomes" id="UP000191133">
    <property type="component" value="Unassembled WGS sequence"/>
</dbReference>
<dbReference type="SUPFAM" id="SSF46785">
    <property type="entry name" value="Winged helix' DNA-binding domain"/>
    <property type="match status" value="1"/>
</dbReference>
<keyword evidence="4" id="KW-0804">Transcription</keyword>
<evidence type="ECO:0000256" key="3">
    <source>
        <dbReference type="ARBA" id="ARBA00023125"/>
    </source>
</evidence>
<evidence type="ECO:0000256" key="4">
    <source>
        <dbReference type="ARBA" id="ARBA00023163"/>
    </source>
</evidence>
<comment type="similarity">
    <text evidence="1">Belongs to the LysR transcriptional regulatory family.</text>
</comment>
<dbReference type="Pfam" id="PF03466">
    <property type="entry name" value="LysR_substrate"/>
    <property type="match status" value="1"/>
</dbReference>
<dbReference type="GO" id="GO:0003677">
    <property type="term" value="F:DNA binding"/>
    <property type="evidence" value="ECO:0007669"/>
    <property type="project" value="UniProtKB-KW"/>
</dbReference>
<dbReference type="EMBL" id="FWEU01000002">
    <property type="protein sequence ID" value="SLM23607.1"/>
    <property type="molecule type" value="Genomic_DNA"/>
</dbReference>